<keyword evidence="3" id="KW-1185">Reference proteome</keyword>
<reference evidence="2" key="1">
    <citation type="submission" date="2023-10" db="EMBL/GenBank/DDBJ databases">
        <authorList>
            <person name="Hackl T."/>
        </authorList>
    </citation>
    <scope>NUCLEOTIDE SEQUENCE</scope>
</reference>
<name>A0AAI8YJY1_9PEZI</name>
<comment type="caution">
    <text evidence="2">The sequence shown here is derived from an EMBL/GenBank/DDBJ whole genome shotgun (WGS) entry which is preliminary data.</text>
</comment>
<dbReference type="Proteomes" id="UP001295740">
    <property type="component" value="Unassembled WGS sequence"/>
</dbReference>
<protein>
    <submittedName>
        <fullName evidence="2">Uu.00g085540.m01.CDS01</fullName>
    </submittedName>
</protein>
<evidence type="ECO:0000256" key="1">
    <source>
        <dbReference type="SAM" id="SignalP"/>
    </source>
</evidence>
<dbReference type="AlphaFoldDB" id="A0AAI8YJY1"/>
<evidence type="ECO:0000313" key="3">
    <source>
        <dbReference type="Proteomes" id="UP001295740"/>
    </source>
</evidence>
<evidence type="ECO:0000313" key="2">
    <source>
        <dbReference type="EMBL" id="CAJ2507368.1"/>
    </source>
</evidence>
<proteinExistence type="predicted"/>
<keyword evidence="1" id="KW-0732">Signal</keyword>
<feature type="signal peptide" evidence="1">
    <location>
        <begin position="1"/>
        <end position="19"/>
    </location>
</feature>
<organism evidence="2 3">
    <name type="scientific">Anthostomella pinea</name>
    <dbReference type="NCBI Taxonomy" id="933095"/>
    <lineage>
        <taxon>Eukaryota</taxon>
        <taxon>Fungi</taxon>
        <taxon>Dikarya</taxon>
        <taxon>Ascomycota</taxon>
        <taxon>Pezizomycotina</taxon>
        <taxon>Sordariomycetes</taxon>
        <taxon>Xylariomycetidae</taxon>
        <taxon>Xylariales</taxon>
        <taxon>Xylariaceae</taxon>
        <taxon>Anthostomella</taxon>
    </lineage>
</organism>
<feature type="chain" id="PRO_5042587395" evidence="1">
    <location>
        <begin position="20"/>
        <end position="106"/>
    </location>
</feature>
<gene>
    <name evidence="2" type="ORF">KHLLAP_LOCUS7836</name>
</gene>
<sequence length="106" mass="11469">MCFSQYLGFALLALGPALAHVASVHPRTRVQYGKFGMAPKGERLVTTVYSNSILVAIVDSAAGDGNNDKISIAIPYSSGNADWEPKLKTLEERVDDAGWKKKNTKT</sequence>
<dbReference type="EMBL" id="CAUWAG010000010">
    <property type="protein sequence ID" value="CAJ2507368.1"/>
    <property type="molecule type" value="Genomic_DNA"/>
</dbReference>
<accession>A0AAI8YJY1</accession>